<proteinExistence type="predicted"/>
<dbReference type="EMBL" id="MCBQ01022323">
    <property type="protein sequence ID" value="RKF51357.1"/>
    <property type="molecule type" value="Genomic_DNA"/>
</dbReference>
<gene>
    <name evidence="1" type="ORF">GcM3_223021</name>
</gene>
<protein>
    <submittedName>
        <fullName evidence="1">Uncharacterized protein</fullName>
    </submittedName>
</protein>
<keyword evidence="2" id="KW-1185">Reference proteome</keyword>
<dbReference type="Proteomes" id="UP000283383">
    <property type="component" value="Unassembled WGS sequence"/>
</dbReference>
<comment type="caution">
    <text evidence="1">The sequence shown here is derived from an EMBL/GenBank/DDBJ whole genome shotgun (WGS) entry which is preliminary data.</text>
</comment>
<organism evidence="1 2">
    <name type="scientific">Golovinomyces cichoracearum</name>
    <dbReference type="NCBI Taxonomy" id="62708"/>
    <lineage>
        <taxon>Eukaryota</taxon>
        <taxon>Fungi</taxon>
        <taxon>Dikarya</taxon>
        <taxon>Ascomycota</taxon>
        <taxon>Pezizomycotina</taxon>
        <taxon>Leotiomycetes</taxon>
        <taxon>Erysiphales</taxon>
        <taxon>Erysiphaceae</taxon>
        <taxon>Golovinomyces</taxon>
    </lineage>
</organism>
<sequence length="181" mass="20562">MSIHLYLSVSPLPSPAPSFASTPVSVSAPQATLKPLPPKAIYSFKEEFYNSIQARAVQNYYAFRIGQSTKINKDPWIKIVCNCDRCGTPPPENYLQGYLQARKKRTTTQKIRFQFSVLAVESSVTPWELRYKPGIEYSRHNHPSSQLNSSHSEHRKLALAEMNQVRAIHNIVMSDLSYHTP</sequence>
<dbReference type="AlphaFoldDB" id="A0A420H1K4"/>
<evidence type="ECO:0000313" key="2">
    <source>
        <dbReference type="Proteomes" id="UP000283383"/>
    </source>
</evidence>
<accession>A0A420H1K4</accession>
<reference evidence="1 2" key="1">
    <citation type="journal article" date="2018" name="BMC Genomics">
        <title>Comparative genome analyses reveal sequence features reflecting distinct modes of host-adaptation between dicot and monocot powdery mildew.</title>
        <authorList>
            <person name="Wu Y."/>
            <person name="Ma X."/>
            <person name="Pan Z."/>
            <person name="Kale S.D."/>
            <person name="Song Y."/>
            <person name="King H."/>
            <person name="Zhang Q."/>
            <person name="Presley C."/>
            <person name="Deng X."/>
            <person name="Wei C.I."/>
            <person name="Xiao S."/>
        </authorList>
    </citation>
    <scope>NUCLEOTIDE SEQUENCE [LARGE SCALE GENOMIC DNA]</scope>
    <source>
        <strain evidence="1">UMSG3</strain>
    </source>
</reference>
<name>A0A420H1K4_9PEZI</name>
<evidence type="ECO:0000313" key="1">
    <source>
        <dbReference type="EMBL" id="RKF51357.1"/>
    </source>
</evidence>